<accession>A0A1B9Y0R9</accession>
<reference evidence="2 3" key="1">
    <citation type="submission" date="2016-06" db="EMBL/GenBank/DDBJ databases">
        <title>Draft Genome Sequence of Tenacibaculum soleae UCD-KL19.</title>
        <authorList>
            <person name="Eisen J.A."/>
            <person name="Coil D.A."/>
            <person name="Lujan K.M."/>
        </authorList>
    </citation>
    <scope>NUCLEOTIDE SEQUENCE [LARGE SCALE GENOMIC DNA]</scope>
    <source>
        <strain evidence="2 3">UCD-KL19</strain>
    </source>
</reference>
<comment type="caution">
    <text evidence="2">The sequence shown here is derived from an EMBL/GenBank/DDBJ whole genome shotgun (WGS) entry which is preliminary data.</text>
</comment>
<dbReference type="Gene3D" id="2.40.320.10">
    <property type="entry name" value="Hypothetical Protein Pfu-838710-001"/>
    <property type="match status" value="1"/>
</dbReference>
<dbReference type="CDD" id="cd07891">
    <property type="entry name" value="CYTH-like_CthTTM-like_1"/>
    <property type="match status" value="1"/>
</dbReference>
<dbReference type="PROSITE" id="PS51707">
    <property type="entry name" value="CYTH"/>
    <property type="match status" value="1"/>
</dbReference>
<dbReference type="Proteomes" id="UP000093186">
    <property type="component" value="Unassembled WGS sequence"/>
</dbReference>
<dbReference type="PIRSF" id="PIRSF016487">
    <property type="entry name" value="CYTH_UCP016487"/>
    <property type="match status" value="1"/>
</dbReference>
<dbReference type="AlphaFoldDB" id="A0A1B9Y0R9"/>
<dbReference type="RefSeq" id="WP_068701734.1">
    <property type="nucleotide sequence ID" value="NZ_MAKX01000001.1"/>
</dbReference>
<dbReference type="InterPro" id="IPR023577">
    <property type="entry name" value="CYTH_domain"/>
</dbReference>
<protein>
    <submittedName>
        <fullName evidence="2">Adenylate cyclase</fullName>
    </submittedName>
</protein>
<dbReference type="PANTHER" id="PTHR40114:SF1">
    <property type="entry name" value="SLR0698 PROTEIN"/>
    <property type="match status" value="1"/>
</dbReference>
<dbReference type="OrthoDB" id="9805588at2"/>
<gene>
    <name evidence="2" type="ORF">BA195_01500</name>
</gene>
<name>A0A1B9Y0R9_9FLAO</name>
<dbReference type="Pfam" id="PF01928">
    <property type="entry name" value="CYTH"/>
    <property type="match status" value="1"/>
</dbReference>
<evidence type="ECO:0000313" key="2">
    <source>
        <dbReference type="EMBL" id="OCK43407.1"/>
    </source>
</evidence>
<organism evidence="2 3">
    <name type="scientific">Tenacibaculum soleae</name>
    <dbReference type="NCBI Taxonomy" id="447689"/>
    <lineage>
        <taxon>Bacteria</taxon>
        <taxon>Pseudomonadati</taxon>
        <taxon>Bacteroidota</taxon>
        <taxon>Flavobacteriia</taxon>
        <taxon>Flavobacteriales</taxon>
        <taxon>Flavobacteriaceae</taxon>
        <taxon>Tenacibaculum</taxon>
    </lineage>
</organism>
<evidence type="ECO:0000313" key="3">
    <source>
        <dbReference type="Proteomes" id="UP000093186"/>
    </source>
</evidence>
<evidence type="ECO:0000259" key="1">
    <source>
        <dbReference type="PROSITE" id="PS51707"/>
    </source>
</evidence>
<dbReference type="InterPro" id="IPR012042">
    <property type="entry name" value="NeuTTM/CthTTM-like"/>
</dbReference>
<dbReference type="SUPFAM" id="SSF55154">
    <property type="entry name" value="CYTH-like phosphatases"/>
    <property type="match status" value="1"/>
</dbReference>
<dbReference type="InterPro" id="IPR033469">
    <property type="entry name" value="CYTH-like_dom_sf"/>
</dbReference>
<sequence>MAIEIERKFLITSDEFKQKAHQKNYIKQGFLNSDKNRVVRVRIMNDLGFLTIKGASNKSGTSRFEWEKEIDLQEAKDLLNLCEKGIIEKYRYLVNISNHTYEIDEFLGENEGLLVAEIELNNENEHFIKPNWLGEEVTGNIKYYNSNLSKLPFLKW</sequence>
<dbReference type="STRING" id="447689.BA195_01500"/>
<proteinExistence type="predicted"/>
<feature type="domain" description="CYTH" evidence="1">
    <location>
        <begin position="2"/>
        <end position="150"/>
    </location>
</feature>
<keyword evidence="3" id="KW-1185">Reference proteome</keyword>
<dbReference type="EMBL" id="MAKX01000001">
    <property type="protein sequence ID" value="OCK43407.1"/>
    <property type="molecule type" value="Genomic_DNA"/>
</dbReference>
<dbReference type="SMART" id="SM01118">
    <property type="entry name" value="CYTH"/>
    <property type="match status" value="1"/>
</dbReference>
<dbReference type="PANTHER" id="PTHR40114">
    <property type="entry name" value="SLR0698 PROTEIN"/>
    <property type="match status" value="1"/>
</dbReference>